<comment type="similarity">
    <text evidence="4">Belongs to the 5'-3' exonuclease family.</text>
</comment>
<dbReference type="OrthoDB" id="25251at2759"/>
<dbReference type="Pfam" id="PF03159">
    <property type="entry name" value="XRN_N"/>
    <property type="match status" value="2"/>
</dbReference>
<keyword evidence="2" id="KW-0378">Hydrolase</keyword>
<dbReference type="PANTHER" id="PTHR12341">
    <property type="entry name" value="5'-&gt;3' EXORIBONUCLEASE"/>
    <property type="match status" value="1"/>
</dbReference>
<evidence type="ECO:0000259" key="6">
    <source>
        <dbReference type="Pfam" id="PF03159"/>
    </source>
</evidence>
<gene>
    <name evidence="8" type="ORF">PPERSA_10788</name>
</gene>
<keyword evidence="9" id="KW-1185">Reference proteome</keyword>
<evidence type="ECO:0000256" key="2">
    <source>
        <dbReference type="ARBA" id="ARBA00022801"/>
    </source>
</evidence>
<feature type="region of interest" description="Disordered" evidence="5">
    <location>
        <begin position="439"/>
        <end position="467"/>
    </location>
</feature>
<dbReference type="PANTHER" id="PTHR12341:SF7">
    <property type="entry name" value="5'-3' EXORIBONUCLEASE 1"/>
    <property type="match status" value="1"/>
</dbReference>
<dbReference type="EMBL" id="LDAU01000194">
    <property type="protein sequence ID" value="KRX00289.1"/>
    <property type="molecule type" value="Genomic_DNA"/>
</dbReference>
<feature type="compositionally biased region" description="Low complexity" evidence="5">
    <location>
        <begin position="885"/>
        <end position="923"/>
    </location>
</feature>
<proteinExistence type="inferred from homology"/>
<evidence type="ECO:0000313" key="9">
    <source>
        <dbReference type="Proteomes" id="UP000054937"/>
    </source>
</evidence>
<evidence type="ECO:0000256" key="4">
    <source>
        <dbReference type="ARBA" id="ARBA00038299"/>
    </source>
</evidence>
<dbReference type="InParanoid" id="A0A0V0QDK4"/>
<evidence type="ECO:0000313" key="8">
    <source>
        <dbReference type="EMBL" id="KRX00289.1"/>
    </source>
</evidence>
<organism evidence="8 9">
    <name type="scientific">Pseudocohnilembus persalinus</name>
    <name type="common">Ciliate</name>
    <dbReference type="NCBI Taxonomy" id="266149"/>
    <lineage>
        <taxon>Eukaryota</taxon>
        <taxon>Sar</taxon>
        <taxon>Alveolata</taxon>
        <taxon>Ciliophora</taxon>
        <taxon>Intramacronucleata</taxon>
        <taxon>Oligohymenophorea</taxon>
        <taxon>Scuticociliatia</taxon>
        <taxon>Philasterida</taxon>
        <taxon>Pseudocohnilembidae</taxon>
        <taxon>Pseudocohnilembus</taxon>
    </lineage>
</organism>
<dbReference type="OMA" id="FEGICED"/>
<sequence>MQANLQQKPNDLFIWSVERCPSFSKNLVANNQNSWKFVPKIDNLYINIADLIRFLFSKFKFANVKELNLNLVHKIKEIFSITQPKKGVFLAMDGVKPAAFTIKEKDLLFQLGDYSGNYISLNHLLPGSQNIKSVREQLDVVVNQFFFGEENYQFRDELKVVFSDFSVPGDASYKIGQFIQKQRAQDGFEEEMYHCIVDTSFEGFVNCLATHQKNMFNLSFKAINTSQYKCIKCKRNGHFYNQCLGSDDSNFSLEFNSPDYQLYDFFEFRKFEFGYINFPEYNEERIIDDLIFIFNFHGGVILPELNFPSIQEGGLDIMIYIYKRSLPHLGYITLNGQILKQKAGLYLREVGNIEDIVIKNCVREHQVDKFKNPQHIKNWKEYIKNLKQNIGEEYRKDKEDELVNIEGDEDDEVISQQDQIKQIIQRNLADIAQQTGRTVEEVRESELGENEKAKLEQDEPVSKSDNSMRNYLNLDKIKSSQFSCIDEGYQNYEDILIDFSKYTERFYEGISFNDIFSKPEQEDISSQETWQKVTDVEKKLQEVGEKDYRKSFYLQKFKIQAEDFSRHIKNLQENYLAAIQWSLSYFFKGYVSWNWCYEYNYAPFISDLHPNYEKIEILFNLGQPIKILEYQLIMTHPSQSSSLPLVYQHFFIDSEIVDMWPYQYSSDFNWNYTKTVTIIPPFDVDRLQAITSRYELLLNDEQYLSNRFGKEVFYSRRRYLQEYKDQYREVLNNKKDALSGELIYYPQNNKEEKAHKYFYIEPALGQYKTIKQPNQKSDQVAQIETEEQKEQKEEVKEQRKALFNYDQAEILDQILYRNNPIIQHIERALISEIDKAEQYNKGLINQQIPPQIAQNNNFQKNPKKHGPPQFANSHQKNPNSMQKIHQQQYPQQQQHYPYSYQQGYQGGVPNNNGYQQQQGRYNNPKQGYYGQEPYKKQRY</sequence>
<keyword evidence="1" id="KW-0540">Nuclease</keyword>
<accession>A0A0V0QDK4</accession>
<dbReference type="AlphaFoldDB" id="A0A0V0QDK4"/>
<protein>
    <submittedName>
        <fullName evidence="8">Uncharacterized protein</fullName>
    </submittedName>
</protein>
<dbReference type="Proteomes" id="UP000054937">
    <property type="component" value="Unassembled WGS sequence"/>
</dbReference>
<feature type="domain" description="Xrn1 helical" evidence="7">
    <location>
        <begin position="281"/>
        <end position="447"/>
    </location>
</feature>
<dbReference type="GO" id="GO:0000956">
    <property type="term" value="P:nuclear-transcribed mRNA catabolic process"/>
    <property type="evidence" value="ECO:0007669"/>
    <property type="project" value="TreeGrafter"/>
</dbReference>
<name>A0A0V0QDK4_PSEPJ</name>
<feature type="domain" description="Xrn1 N-terminal" evidence="6">
    <location>
        <begin position="120"/>
        <end position="215"/>
    </location>
</feature>
<feature type="compositionally biased region" description="Basic and acidic residues" evidence="5">
    <location>
        <begin position="439"/>
        <end position="462"/>
    </location>
</feature>
<feature type="domain" description="Xrn1 N-terminal" evidence="6">
    <location>
        <begin position="11"/>
        <end position="100"/>
    </location>
</feature>
<dbReference type="Pfam" id="PF17846">
    <property type="entry name" value="XRN_M"/>
    <property type="match status" value="2"/>
</dbReference>
<dbReference type="Gene3D" id="3.40.50.12390">
    <property type="match status" value="1"/>
</dbReference>
<reference evidence="8 9" key="1">
    <citation type="journal article" date="2015" name="Sci. Rep.">
        <title>Genome of the facultative scuticociliatosis pathogen Pseudocohnilembus persalinus provides insight into its virulence through horizontal gene transfer.</title>
        <authorList>
            <person name="Xiong J."/>
            <person name="Wang G."/>
            <person name="Cheng J."/>
            <person name="Tian M."/>
            <person name="Pan X."/>
            <person name="Warren A."/>
            <person name="Jiang C."/>
            <person name="Yuan D."/>
            <person name="Miao W."/>
        </authorList>
    </citation>
    <scope>NUCLEOTIDE SEQUENCE [LARGE SCALE GENOMIC DNA]</scope>
    <source>
        <strain evidence="8">36N120E</strain>
    </source>
</reference>
<feature type="region of interest" description="Disordered" evidence="5">
    <location>
        <begin position="854"/>
        <end position="939"/>
    </location>
</feature>
<evidence type="ECO:0000256" key="1">
    <source>
        <dbReference type="ARBA" id="ARBA00022722"/>
    </source>
</evidence>
<dbReference type="InterPro" id="IPR004859">
    <property type="entry name" value="Xrn1_N"/>
</dbReference>
<dbReference type="InterPro" id="IPR041412">
    <property type="entry name" value="Xrn1_helical"/>
</dbReference>
<dbReference type="GO" id="GO:0005634">
    <property type="term" value="C:nucleus"/>
    <property type="evidence" value="ECO:0007669"/>
    <property type="project" value="TreeGrafter"/>
</dbReference>
<evidence type="ECO:0000256" key="5">
    <source>
        <dbReference type="SAM" id="MobiDB-lite"/>
    </source>
</evidence>
<dbReference type="InterPro" id="IPR027073">
    <property type="entry name" value="5_3_exoribonuclease"/>
</dbReference>
<evidence type="ECO:0000259" key="7">
    <source>
        <dbReference type="Pfam" id="PF17846"/>
    </source>
</evidence>
<dbReference type="GO" id="GO:0003723">
    <property type="term" value="F:RNA binding"/>
    <property type="evidence" value="ECO:0007669"/>
    <property type="project" value="TreeGrafter"/>
</dbReference>
<feature type="compositionally biased region" description="Polar residues" evidence="5">
    <location>
        <begin position="870"/>
        <end position="884"/>
    </location>
</feature>
<dbReference type="GO" id="GO:0004534">
    <property type="term" value="F:5'-3' RNA exonuclease activity"/>
    <property type="evidence" value="ECO:0007669"/>
    <property type="project" value="TreeGrafter"/>
</dbReference>
<keyword evidence="3" id="KW-0269">Exonuclease</keyword>
<feature type="domain" description="Xrn1 helical" evidence="7">
    <location>
        <begin position="512"/>
        <end position="723"/>
    </location>
</feature>
<evidence type="ECO:0000256" key="3">
    <source>
        <dbReference type="ARBA" id="ARBA00022839"/>
    </source>
</evidence>
<comment type="caution">
    <text evidence="8">The sequence shown here is derived from an EMBL/GenBank/DDBJ whole genome shotgun (WGS) entry which is preliminary data.</text>
</comment>